<organism evidence="7 8">
    <name type="scientific">Corynebacterium poyangense</name>
    <dbReference type="NCBI Taxonomy" id="2684405"/>
    <lineage>
        <taxon>Bacteria</taxon>
        <taxon>Bacillati</taxon>
        <taxon>Actinomycetota</taxon>
        <taxon>Actinomycetes</taxon>
        <taxon>Mycobacteriales</taxon>
        <taxon>Corynebacteriaceae</taxon>
        <taxon>Corynebacterium</taxon>
    </lineage>
</organism>
<evidence type="ECO:0000313" key="7">
    <source>
        <dbReference type="EMBL" id="QNQ90963.1"/>
    </source>
</evidence>
<keyword evidence="4" id="KW-0720">Serine protease</keyword>
<name>A0A7H0SQY8_9CORY</name>
<evidence type="ECO:0000313" key="8">
    <source>
        <dbReference type="Proteomes" id="UP000516320"/>
    </source>
</evidence>
<dbReference type="SUPFAM" id="SSF53474">
    <property type="entry name" value="alpha/beta-Hydrolases"/>
    <property type="match status" value="1"/>
</dbReference>
<dbReference type="Gene3D" id="2.130.10.120">
    <property type="entry name" value="Prolyl oligopeptidase, N-terminal domain"/>
    <property type="match status" value="1"/>
</dbReference>
<evidence type="ECO:0000259" key="6">
    <source>
        <dbReference type="Pfam" id="PF02897"/>
    </source>
</evidence>
<dbReference type="SUPFAM" id="SSF50993">
    <property type="entry name" value="Peptidase/esterase 'gauge' domain"/>
    <property type="match status" value="1"/>
</dbReference>
<dbReference type="InterPro" id="IPR051543">
    <property type="entry name" value="Serine_Peptidase_S9A"/>
</dbReference>
<dbReference type="PRINTS" id="PR00862">
    <property type="entry name" value="PROLIGOPTASE"/>
</dbReference>
<evidence type="ECO:0000256" key="2">
    <source>
        <dbReference type="ARBA" id="ARBA00022670"/>
    </source>
</evidence>
<feature type="domain" description="Peptidase S9A N-terminal" evidence="6">
    <location>
        <begin position="9"/>
        <end position="429"/>
    </location>
</feature>
<dbReference type="InterPro" id="IPR001375">
    <property type="entry name" value="Peptidase_S9_cat"/>
</dbReference>
<dbReference type="Pfam" id="PF02897">
    <property type="entry name" value="Peptidase_S9_N"/>
    <property type="match status" value="1"/>
</dbReference>
<dbReference type="InterPro" id="IPR002470">
    <property type="entry name" value="Peptidase_S9A"/>
</dbReference>
<dbReference type="PANTHER" id="PTHR11757:SF19">
    <property type="entry name" value="PROLYL ENDOPEPTIDASE-LIKE"/>
    <property type="match status" value="1"/>
</dbReference>
<dbReference type="EMBL" id="CP046884">
    <property type="protein sequence ID" value="QNQ90963.1"/>
    <property type="molecule type" value="Genomic_DNA"/>
</dbReference>
<keyword evidence="3" id="KW-0378">Hydrolase</keyword>
<dbReference type="PANTHER" id="PTHR11757">
    <property type="entry name" value="PROTEASE FAMILY S9A OLIGOPEPTIDASE"/>
    <property type="match status" value="1"/>
</dbReference>
<dbReference type="InterPro" id="IPR029058">
    <property type="entry name" value="AB_hydrolase_fold"/>
</dbReference>
<dbReference type="GO" id="GO:0006508">
    <property type="term" value="P:proteolysis"/>
    <property type="evidence" value="ECO:0007669"/>
    <property type="project" value="UniProtKB-KW"/>
</dbReference>
<protein>
    <submittedName>
        <fullName evidence="7">Prolyl oligopeptidase family serine peptidase</fullName>
    </submittedName>
</protein>
<dbReference type="InterPro" id="IPR023302">
    <property type="entry name" value="Pept_S9A_N"/>
</dbReference>
<dbReference type="GO" id="GO:0004252">
    <property type="term" value="F:serine-type endopeptidase activity"/>
    <property type="evidence" value="ECO:0007669"/>
    <property type="project" value="InterPro"/>
</dbReference>
<proteinExistence type="inferred from homology"/>
<keyword evidence="2" id="KW-0645">Protease</keyword>
<keyword evidence="8" id="KW-1185">Reference proteome</keyword>
<dbReference type="RefSeq" id="WP_187974272.1">
    <property type="nucleotide sequence ID" value="NZ_CP046884.1"/>
</dbReference>
<gene>
    <name evidence="7" type="ORF">GP475_10220</name>
</gene>
<dbReference type="Gene3D" id="3.40.50.1820">
    <property type="entry name" value="alpha/beta hydrolase"/>
    <property type="match status" value="1"/>
</dbReference>
<evidence type="ECO:0000256" key="3">
    <source>
        <dbReference type="ARBA" id="ARBA00022801"/>
    </source>
</evidence>
<accession>A0A7H0SQY8</accession>
<sequence>MAEHPQAPSAKKEPVIRSFHGREFVDNYEWLRQKDAPETRAYLEAENTYTETVMKPLEGMRENIFQEIRSRIKETDMSVPQRMEDYWYYGRTKEGSEYGFSCRVRAAEGKDRWVPPQIPEDGSPAEGEEVLLDLNALAEGEEFFSLGASSITTSGRLLAYSTDTVGDERFELVIKNLETGELLEDRLHNVFYGATWAGEEYLFYTTVDDAWRPDKVWRHRIGTPQEEDVCVYHEPDEKFGVDIGSSRSQKWLMIASASKLTSEVRVCDMSTPEGEFRVLWERESGVEYDVDHAIVGGEDRWLVIHNATGPNSAVAESPITWPLAPLKELHELVPHRDEVRIESIEPYASFLVLGYRRGAIPRTAIMKLSERGYTSFQELEFEEELYSCGASGGPEWEVPFVFISYSSFTVPTQVFQENIATGDRVLVKAQEVRGGYNPQDYTATRLWSTAPDGTKIPVSLIHSADLDLSQGPHPTVLYGYGAYEASRDPGFSVSLLSMMQRGVIFAIAHVRGGGEMGRRWYEEGRLLHKRNTFTDFIAVADDLIAQKITSPETMAAYGGSAGGLLMGAVANMAPDRFCAIHAAVPFVDALTSILKPELPLTVPEWEEWGDPYHDPEVYDYMASYSPYENVSTQNYPDILATTSLNDTRVLYVEPAKWIAKLRDTATGGEFLLKTEMVAGHGGVSGRYQAWRQTAYEYAWLIHKITGVVD</sequence>
<dbReference type="KEGG" id="cpoy:GP475_10220"/>
<comment type="similarity">
    <text evidence="1">Belongs to the peptidase S9A family.</text>
</comment>
<dbReference type="Proteomes" id="UP000516320">
    <property type="component" value="Chromosome"/>
</dbReference>
<evidence type="ECO:0000259" key="5">
    <source>
        <dbReference type="Pfam" id="PF00326"/>
    </source>
</evidence>
<feature type="domain" description="Peptidase S9 prolyl oligopeptidase catalytic" evidence="5">
    <location>
        <begin position="491"/>
        <end position="704"/>
    </location>
</feature>
<evidence type="ECO:0000256" key="4">
    <source>
        <dbReference type="ARBA" id="ARBA00022825"/>
    </source>
</evidence>
<dbReference type="Pfam" id="PF00326">
    <property type="entry name" value="Peptidase_S9"/>
    <property type="match status" value="1"/>
</dbReference>
<evidence type="ECO:0000256" key="1">
    <source>
        <dbReference type="ARBA" id="ARBA00005228"/>
    </source>
</evidence>
<reference evidence="7 8" key="1">
    <citation type="submission" date="2019-12" db="EMBL/GenBank/DDBJ databases">
        <title>Corynebacterium sp. nov., isolated from feces of the Anser Albifrons in China.</title>
        <authorList>
            <person name="Liu Q."/>
        </authorList>
    </citation>
    <scope>NUCLEOTIDE SEQUENCE [LARGE SCALE GENOMIC DNA]</scope>
    <source>
        <strain evidence="7 8">4H37-19</strain>
    </source>
</reference>
<dbReference type="AlphaFoldDB" id="A0A7H0SQY8"/>